<dbReference type="AlphaFoldDB" id="A0A939DW30"/>
<dbReference type="Proteomes" id="UP000664385">
    <property type="component" value="Unassembled WGS sequence"/>
</dbReference>
<comment type="caution">
    <text evidence="10">The sequence shown here is derived from an EMBL/GenBank/DDBJ whole genome shotgun (WGS) entry which is preliminary data.</text>
</comment>
<feature type="transmembrane region" description="Helical" evidence="7">
    <location>
        <begin position="61"/>
        <end position="77"/>
    </location>
</feature>
<sequence length="557" mass="58504">MSADGSPRSFSALLPALAPERGRIFSVYLSATTSALTLSALGALAAWGVGHAVVERTLPGTAWWVWLVVLVAARAVLTWHEMDRSHAVAYRVLARLRLVLFDSYSRSVPARRREHSGRAAAVAMDDIEKLEFFYAHTIAQVAAALTAFLAALVAVLLVLPPAGAALAVGAVLVVATVPVLARAARRRGAEEQQQRAELSTQIVDALGALREVLSYGLAEAVTTQALRTTHRATRAGRRRGTIGQLVSGIRDLIVTTTVLAVILVSATAAGVLGGDARISPATLPMLVALALAGVAAVADAATTLTQLHPLTASAARVDRALHRPPVVIATGQARPVPNGPLGLRLRDITFSYDDRVEAISAWSAEIGPGEHVGLAGRSGSGKSTLIALAARLWQPTSGTIDLFTAYGQTVPLRDVDEHALRNTIAFVDQEATLFHGTVRENLLRGAAPVSDDTLRRTLERVDAIGWAPLDLSIGQGGLALSGGQRARLALARALVRQPRILLIDEVTASLDAETERVISNALAAYRGTVLIASHRSGTLSAVSRVITVDGGVLTGTP</sequence>
<dbReference type="EMBL" id="JAEMWU010000001">
    <property type="protein sequence ID" value="MBN8205965.1"/>
    <property type="molecule type" value="Genomic_DNA"/>
</dbReference>
<dbReference type="InterPro" id="IPR003439">
    <property type="entry name" value="ABC_transporter-like_ATP-bd"/>
</dbReference>
<evidence type="ECO:0000259" key="8">
    <source>
        <dbReference type="PROSITE" id="PS50893"/>
    </source>
</evidence>
<keyword evidence="5 7" id="KW-1133">Transmembrane helix</keyword>
<dbReference type="RefSeq" id="WP_206823709.1">
    <property type="nucleotide sequence ID" value="NZ_JAEMWU010000001.1"/>
</dbReference>
<evidence type="ECO:0000259" key="9">
    <source>
        <dbReference type="PROSITE" id="PS50929"/>
    </source>
</evidence>
<accession>A0A939DW30</accession>
<evidence type="ECO:0000256" key="2">
    <source>
        <dbReference type="ARBA" id="ARBA00022692"/>
    </source>
</evidence>
<evidence type="ECO:0000256" key="4">
    <source>
        <dbReference type="ARBA" id="ARBA00022840"/>
    </source>
</evidence>
<dbReference type="PANTHER" id="PTHR24221">
    <property type="entry name" value="ATP-BINDING CASSETTE SUB-FAMILY B"/>
    <property type="match status" value="1"/>
</dbReference>
<feature type="transmembrane region" description="Helical" evidence="7">
    <location>
        <begin position="164"/>
        <end position="184"/>
    </location>
</feature>
<feature type="domain" description="ABC transporter" evidence="8">
    <location>
        <begin position="343"/>
        <end position="557"/>
    </location>
</feature>
<evidence type="ECO:0000256" key="3">
    <source>
        <dbReference type="ARBA" id="ARBA00022741"/>
    </source>
</evidence>
<dbReference type="Gene3D" id="1.20.1560.10">
    <property type="entry name" value="ABC transporter type 1, transmembrane domain"/>
    <property type="match status" value="1"/>
</dbReference>
<dbReference type="GO" id="GO:0016887">
    <property type="term" value="F:ATP hydrolysis activity"/>
    <property type="evidence" value="ECO:0007669"/>
    <property type="project" value="InterPro"/>
</dbReference>
<evidence type="ECO:0000313" key="10">
    <source>
        <dbReference type="EMBL" id="MBN8205965.1"/>
    </source>
</evidence>
<keyword evidence="4 10" id="KW-0067">ATP-binding</keyword>
<dbReference type="Gene3D" id="3.40.50.300">
    <property type="entry name" value="P-loop containing nucleotide triphosphate hydrolases"/>
    <property type="match status" value="1"/>
</dbReference>
<evidence type="ECO:0000313" key="11">
    <source>
        <dbReference type="Proteomes" id="UP000664385"/>
    </source>
</evidence>
<protein>
    <submittedName>
        <fullName evidence="10">ABC transporter ATP-binding protein</fullName>
    </submittedName>
</protein>
<dbReference type="PANTHER" id="PTHR24221:SF654">
    <property type="entry name" value="ATP-BINDING CASSETTE SUB-FAMILY B MEMBER 6"/>
    <property type="match status" value="1"/>
</dbReference>
<dbReference type="PROSITE" id="PS50893">
    <property type="entry name" value="ABC_TRANSPORTER_2"/>
    <property type="match status" value="1"/>
</dbReference>
<dbReference type="PROSITE" id="PS00211">
    <property type="entry name" value="ABC_TRANSPORTER_1"/>
    <property type="match status" value="1"/>
</dbReference>
<reference evidence="10" key="1">
    <citation type="submission" date="2020-12" db="EMBL/GenBank/DDBJ databases">
        <title>PHA producing bacteria isolated from mangrove.</title>
        <authorList>
            <person name="Zheng W."/>
            <person name="Yu S."/>
            <person name="Huang Y."/>
        </authorList>
    </citation>
    <scope>NUCLEOTIDE SEQUENCE</scope>
    <source>
        <strain evidence="10">GN8-5</strain>
    </source>
</reference>
<dbReference type="InterPro" id="IPR003593">
    <property type="entry name" value="AAA+_ATPase"/>
</dbReference>
<dbReference type="GO" id="GO:0005886">
    <property type="term" value="C:plasma membrane"/>
    <property type="evidence" value="ECO:0007669"/>
    <property type="project" value="UniProtKB-SubCell"/>
</dbReference>
<dbReference type="InterPro" id="IPR036640">
    <property type="entry name" value="ABC1_TM_sf"/>
</dbReference>
<evidence type="ECO:0000256" key="7">
    <source>
        <dbReference type="SAM" id="Phobius"/>
    </source>
</evidence>
<dbReference type="InterPro" id="IPR027417">
    <property type="entry name" value="P-loop_NTPase"/>
</dbReference>
<dbReference type="SUPFAM" id="SSF90123">
    <property type="entry name" value="ABC transporter transmembrane region"/>
    <property type="match status" value="1"/>
</dbReference>
<dbReference type="GO" id="GO:0140359">
    <property type="term" value="F:ABC-type transporter activity"/>
    <property type="evidence" value="ECO:0007669"/>
    <property type="project" value="InterPro"/>
</dbReference>
<dbReference type="InterPro" id="IPR011527">
    <property type="entry name" value="ABC1_TM_dom"/>
</dbReference>
<name>A0A939DW30_9MICO</name>
<dbReference type="InterPro" id="IPR039421">
    <property type="entry name" value="Type_1_exporter"/>
</dbReference>
<evidence type="ECO:0000256" key="1">
    <source>
        <dbReference type="ARBA" id="ARBA00004651"/>
    </source>
</evidence>
<feature type="transmembrane region" description="Helical" evidence="7">
    <location>
        <begin position="133"/>
        <end position="158"/>
    </location>
</feature>
<dbReference type="PROSITE" id="PS50929">
    <property type="entry name" value="ABC_TM1F"/>
    <property type="match status" value="1"/>
</dbReference>
<dbReference type="SUPFAM" id="SSF52540">
    <property type="entry name" value="P-loop containing nucleoside triphosphate hydrolases"/>
    <property type="match status" value="1"/>
</dbReference>
<dbReference type="SMART" id="SM00382">
    <property type="entry name" value="AAA"/>
    <property type="match status" value="1"/>
</dbReference>
<feature type="transmembrane region" description="Helical" evidence="7">
    <location>
        <begin position="252"/>
        <end position="272"/>
    </location>
</feature>
<feature type="domain" description="ABC transmembrane type-1" evidence="9">
    <location>
        <begin position="65"/>
        <end position="307"/>
    </location>
</feature>
<keyword evidence="3" id="KW-0547">Nucleotide-binding</keyword>
<dbReference type="Pfam" id="PF00664">
    <property type="entry name" value="ABC_membrane"/>
    <property type="match status" value="1"/>
</dbReference>
<organism evidence="10 11">
    <name type="scientific">Microbacterium esteraromaticum</name>
    <dbReference type="NCBI Taxonomy" id="57043"/>
    <lineage>
        <taxon>Bacteria</taxon>
        <taxon>Bacillati</taxon>
        <taxon>Actinomycetota</taxon>
        <taxon>Actinomycetes</taxon>
        <taxon>Micrococcales</taxon>
        <taxon>Microbacteriaceae</taxon>
        <taxon>Microbacterium</taxon>
    </lineage>
</organism>
<gene>
    <name evidence="10" type="ORF">JF543_08320</name>
</gene>
<keyword evidence="2 7" id="KW-0812">Transmembrane</keyword>
<evidence type="ECO:0000256" key="6">
    <source>
        <dbReference type="ARBA" id="ARBA00023136"/>
    </source>
</evidence>
<feature type="transmembrane region" description="Helical" evidence="7">
    <location>
        <begin position="27"/>
        <end position="49"/>
    </location>
</feature>
<dbReference type="Pfam" id="PF00005">
    <property type="entry name" value="ABC_tran"/>
    <property type="match status" value="1"/>
</dbReference>
<dbReference type="GO" id="GO:0005524">
    <property type="term" value="F:ATP binding"/>
    <property type="evidence" value="ECO:0007669"/>
    <property type="project" value="UniProtKB-KW"/>
</dbReference>
<proteinExistence type="predicted"/>
<keyword evidence="6 7" id="KW-0472">Membrane</keyword>
<dbReference type="InterPro" id="IPR017871">
    <property type="entry name" value="ABC_transporter-like_CS"/>
</dbReference>
<comment type="subcellular location">
    <subcellularLocation>
        <location evidence="1">Cell membrane</location>
        <topology evidence="1">Multi-pass membrane protein</topology>
    </subcellularLocation>
</comment>
<evidence type="ECO:0000256" key="5">
    <source>
        <dbReference type="ARBA" id="ARBA00022989"/>
    </source>
</evidence>